<reference evidence="1" key="2">
    <citation type="submission" date="2025-09" db="UniProtKB">
        <authorList>
            <consortium name="EnsemblPlants"/>
        </authorList>
    </citation>
    <scope>IDENTIFICATION</scope>
</reference>
<dbReference type="Proteomes" id="UP001732700">
    <property type="component" value="Chromosome 6A"/>
</dbReference>
<evidence type="ECO:0000313" key="1">
    <source>
        <dbReference type="EnsemblPlants" id="AVESA.00010b.r2.6AG1050720.1.CDS"/>
    </source>
</evidence>
<reference evidence="1" key="1">
    <citation type="submission" date="2021-05" db="EMBL/GenBank/DDBJ databases">
        <authorList>
            <person name="Scholz U."/>
            <person name="Mascher M."/>
            <person name="Fiebig A."/>
        </authorList>
    </citation>
    <scope>NUCLEOTIDE SEQUENCE [LARGE SCALE GENOMIC DNA]</scope>
</reference>
<keyword evidence="2" id="KW-1185">Reference proteome</keyword>
<evidence type="ECO:0000313" key="2">
    <source>
        <dbReference type="Proteomes" id="UP001732700"/>
    </source>
</evidence>
<proteinExistence type="predicted"/>
<accession>A0ACD5YQP7</accession>
<sequence>MEATAVNIGRTALNGALGYAKSAVAEDMAQQLGVQRDKAFIADELDMMRSVILTQGRRREEGEHGGEAVTTWVRQVRNVSYDVEDGLRDLVLRARGQPWWRVLLLDRRRVGVAEEMKGLRARVEDVGQRSLRYRLLLVNGADEAPGHSVATTAAGAAMFGAVEEAGKHVTNNQQISQYESYSSKSGSSSALPYTIENEVQEGQSNANVDEITMDDEEFLTRPKLIGREKEKIDLTELILEQSSTQQFQVIALWGMGGVGKTSLIRDIYQGREVNHMLGEQAFVTVSRPFKLENLLRILAFQLCGMKVSMDFRADSNRDIASMGVADLTDLLVIMRPQGKSCLIVLDGLSSSMEWDEILPIFLEMRNPSLVIVITTREEDIAKHCCRKPECIRFLNGLEEKDACDLFTEKVFKNKTTDLAIHYPDLVEASKQVLNKCNGLPLAIVTIGGFLADQPTKNVADWRKLDERISIEMEMDSKFEATKTVLMKSYDGLPYYLKSCLLYISIFFEDSTLSRRRLVYRWTAEGYSQDTSIGDMHFMELVGRSMILLAQTSVCSIQGTGSCQLHDLIRDIVMAKAMEENLVFRLEKGCSSSTHGAVRHLVICSNWDGDESQLETTVDLSRIRSLTVFGKCRPFYISAKMRFLRVLDLEGTKGLAGHHLEHIGEHLHLRYLSLRGCDGVCYLPDSAGCLKQLETLDIKYTGILRLPKTITKLTKLCYLKAGNEFFVGEELLIQSCCAPLACCLMSRVRAYAVKVPVGIGKLKSLHTLGSVHLEWENTIIEEIKCLTSLRKLGVFGIDRSNSLDFCLALSGLCSLESLSVHSAARDLYDCLQGIVSPPVNLRSLKLRGWLRKLPEWTMALPNLVNIKLEYTEVSGNAQAMQVLGNLPNLSTLSLKEIAIRSEELPITFQGHLFRSLSVLHLVYTEVEVESVVFEETSVPKLELMSLQLTDCKTSFCGLESLPCIKEVILCVLVSPVSIVMKENMTEEEAEEEAEHREDQVKDDIRKQLVSNKNSPVLKVRFMI</sequence>
<dbReference type="EnsemblPlants" id="AVESA.00010b.r2.6AG1050720.1">
    <property type="protein sequence ID" value="AVESA.00010b.r2.6AG1050720.1.CDS"/>
    <property type="gene ID" value="AVESA.00010b.r2.6AG1050720"/>
</dbReference>
<name>A0ACD5YQP7_AVESA</name>
<protein>
    <submittedName>
        <fullName evidence="1">Uncharacterized protein</fullName>
    </submittedName>
</protein>
<organism evidence="1 2">
    <name type="scientific">Avena sativa</name>
    <name type="common">Oat</name>
    <dbReference type="NCBI Taxonomy" id="4498"/>
    <lineage>
        <taxon>Eukaryota</taxon>
        <taxon>Viridiplantae</taxon>
        <taxon>Streptophyta</taxon>
        <taxon>Embryophyta</taxon>
        <taxon>Tracheophyta</taxon>
        <taxon>Spermatophyta</taxon>
        <taxon>Magnoliopsida</taxon>
        <taxon>Liliopsida</taxon>
        <taxon>Poales</taxon>
        <taxon>Poaceae</taxon>
        <taxon>BOP clade</taxon>
        <taxon>Pooideae</taxon>
        <taxon>Poodae</taxon>
        <taxon>Poeae</taxon>
        <taxon>Poeae Chloroplast Group 1 (Aveneae type)</taxon>
        <taxon>Aveninae</taxon>
        <taxon>Avena</taxon>
    </lineage>
</organism>